<dbReference type="GO" id="GO:0003677">
    <property type="term" value="F:DNA binding"/>
    <property type="evidence" value="ECO:0007669"/>
    <property type="project" value="InterPro"/>
</dbReference>
<accession>A0A1S5Q8I8</accession>
<dbReference type="PANTHER" id="PTHR10133">
    <property type="entry name" value="DNA POLYMERASE I"/>
    <property type="match status" value="1"/>
</dbReference>
<dbReference type="Gene3D" id="1.10.150.20">
    <property type="entry name" value="5' to 3' exonuclease, C-terminal subdomain"/>
    <property type="match status" value="1"/>
</dbReference>
<name>A0A1S5Q8I8_9CAUD</name>
<dbReference type="InterPro" id="IPR001098">
    <property type="entry name" value="DNA-dir_DNA_pol_A_palm_dom"/>
</dbReference>
<dbReference type="Proteomes" id="UP000230040">
    <property type="component" value="Segment"/>
</dbReference>
<evidence type="ECO:0000259" key="3">
    <source>
        <dbReference type="SMART" id="SM00482"/>
    </source>
</evidence>
<dbReference type="InterPro" id="IPR043502">
    <property type="entry name" value="DNA/RNA_pol_sf"/>
</dbReference>
<dbReference type="PRINTS" id="PR00868">
    <property type="entry name" value="DNAPOLI"/>
</dbReference>
<dbReference type="GO" id="GO:0039693">
    <property type="term" value="P:viral DNA genome replication"/>
    <property type="evidence" value="ECO:0007669"/>
    <property type="project" value="UniProtKB-KW"/>
</dbReference>
<dbReference type="GO" id="GO:0003887">
    <property type="term" value="F:DNA-directed DNA polymerase activity"/>
    <property type="evidence" value="ECO:0007669"/>
    <property type="project" value="InterPro"/>
</dbReference>
<evidence type="ECO:0000313" key="5">
    <source>
        <dbReference type="Proteomes" id="UP000230040"/>
    </source>
</evidence>
<feature type="domain" description="DNA-directed DNA polymerase family A palm" evidence="3">
    <location>
        <begin position="484"/>
        <end position="739"/>
    </location>
</feature>
<dbReference type="SMART" id="SM00482">
    <property type="entry name" value="POLAc"/>
    <property type="match status" value="1"/>
</dbReference>
<dbReference type="SUPFAM" id="SSF56672">
    <property type="entry name" value="DNA/RNA polymerases"/>
    <property type="match status" value="1"/>
</dbReference>
<sequence length="828" mass="93908">MKALVVDYETQNHEYLGHVASPYHPENYIVEEAGETVEFGAGQTIVHPRWFTRYESREDWLKRSPGIRITPDVGIIVAHNLAYEASWWLQFHRDEFMAFLKRGGRIYCTAYAHYLLSNQQDQYPALDDIAVDYGGTHKVDGVKALWEAGVLTADIDPELLHKYLYGPGGDIANTTKVFLGTWQQLSQRGMLKMALVRMDALLYNIFCMHNGLKVDMEKAAELKKENEDRLAALAEELGSLLPADMPPECREQFNWGSDFDLSALIFGGPIVYTGRVNRTDDDGQLIYEKIDAPFFKQGKETWTTPESKCTFDEESGLWYDTERKCHQARYTAGKNKGQPKFDKFVTDIPQTKNADLLYQSAGLLDEAQREALQEAMEDQWTGKRKLRDGTPVYSTAGDVLDVLAAHDVQGTKVLQEQAKVDKDLGAFYLKQTFNKDGTVKKTTGMLQYVDADGFIHHTLNCTSTVTGRLSSNKPNLQQIPRGDTSRVKEMFISRWGDDGVVLQEDYSALETVGLQVMSGDTALKDALLKGLDMHSMRLASMEEQTYEYVVARTKDKTHPDHDEWDVKRTNVKPCAFQYQYGATAYGMALSTGKTKEFCEAFIAAEKAAFPEVESWFENSVFLAVEDSAAKNKPVRLEVAEGVYKLLRWGTYVAPSGTTYQFRQVTKSRWDWQQKKHVDVSEFKIPQMRNYPIQGESGFFVQLSCALLIRYLISVDFYDWKALPINTVHDANYLDCHKSVVRKAAMVTECIMESIPEVMNSFWPAYNCTVPFPVAGGAGPSMAVEDCVFSEHNPKTEPEAFAADKAQWMAERKEFKRQYLASKKLEVKF</sequence>
<keyword evidence="1" id="KW-0235">DNA replication</keyword>
<evidence type="ECO:0000313" key="4">
    <source>
        <dbReference type="EMBL" id="ALP47739.1"/>
    </source>
</evidence>
<dbReference type="GO" id="GO:0006302">
    <property type="term" value="P:double-strand break repair"/>
    <property type="evidence" value="ECO:0007669"/>
    <property type="project" value="TreeGrafter"/>
</dbReference>
<evidence type="ECO:0000256" key="1">
    <source>
        <dbReference type="ARBA" id="ARBA00022705"/>
    </source>
</evidence>
<protein>
    <submittedName>
        <fullName evidence="4">Putative DNA polymerase</fullName>
    </submittedName>
</protein>
<dbReference type="Pfam" id="PF00476">
    <property type="entry name" value="DNA_pol_A"/>
    <property type="match status" value="1"/>
</dbReference>
<evidence type="ECO:0000256" key="2">
    <source>
        <dbReference type="ARBA" id="ARBA00023109"/>
    </source>
</evidence>
<dbReference type="PANTHER" id="PTHR10133:SF27">
    <property type="entry name" value="DNA POLYMERASE NU"/>
    <property type="match status" value="1"/>
</dbReference>
<dbReference type="Gene3D" id="3.30.70.370">
    <property type="match status" value="1"/>
</dbReference>
<gene>
    <name evidence="4" type="ORF">Ahp1_20</name>
</gene>
<dbReference type="GO" id="GO:0006261">
    <property type="term" value="P:DNA-templated DNA replication"/>
    <property type="evidence" value="ECO:0007669"/>
    <property type="project" value="InterPro"/>
</dbReference>
<keyword evidence="2" id="KW-1194">Viral DNA replication</keyword>
<keyword evidence="5" id="KW-1185">Reference proteome</keyword>
<organism evidence="4 5">
    <name type="scientific">Aeromonas phage Ahp1</name>
    <dbReference type="NCBI Taxonomy" id="1747286"/>
    <lineage>
        <taxon>Viruses</taxon>
        <taxon>Duplodnaviria</taxon>
        <taxon>Heunggongvirae</taxon>
        <taxon>Uroviricota</taxon>
        <taxon>Caudoviricetes</taxon>
        <taxon>Autographivirales</taxon>
        <taxon>Autonotataviridae</taxon>
        <taxon>Melnykvirinae</taxon>
        <taxon>Ahphunavirus</taxon>
        <taxon>Ahphunavirus Ahp1</taxon>
    </lineage>
</organism>
<dbReference type="InterPro" id="IPR002298">
    <property type="entry name" value="DNA_polymerase_A"/>
</dbReference>
<dbReference type="EMBL" id="KT949345">
    <property type="protein sequence ID" value="ALP47739.1"/>
    <property type="molecule type" value="Genomic_DNA"/>
</dbReference>
<reference evidence="4 5" key="1">
    <citation type="journal article" date="2016" name="PLoS ONE">
        <title>Genomic Characterization of the Novel Aeromonas hydrophila Phage Ahp1 Suggests the Derivation of a New Subgroup from phiKMV-Like Family.</title>
        <authorList>
            <person name="Wang J.B."/>
            <person name="Lin N.T."/>
            <person name="Tseng Y.H."/>
            <person name="Weng S.F."/>
        </authorList>
    </citation>
    <scope>NUCLEOTIDE SEQUENCE [LARGE SCALE GENOMIC DNA]</scope>
</reference>
<proteinExistence type="predicted"/>